<dbReference type="EMBL" id="QGNW01001324">
    <property type="protein sequence ID" value="RVW45550.1"/>
    <property type="molecule type" value="Genomic_DNA"/>
</dbReference>
<accession>A0A438EDI5</accession>
<comment type="caution">
    <text evidence="2">The sequence shown here is derived from an EMBL/GenBank/DDBJ whole genome shotgun (WGS) entry which is preliminary data.</text>
</comment>
<sequence>MRQWLLLPELQAQAASAAMREQTNLPVKLDEYGRDINLQKCMDKNRRSEARQTGESSTDESDSETTAYQSNRDLLLQTG</sequence>
<evidence type="ECO:0000256" key="1">
    <source>
        <dbReference type="SAM" id="MobiDB-lite"/>
    </source>
</evidence>
<name>A0A438EDI5_VITVI</name>
<proteinExistence type="predicted"/>
<dbReference type="Proteomes" id="UP000288805">
    <property type="component" value="Unassembled WGS sequence"/>
</dbReference>
<feature type="region of interest" description="Disordered" evidence="1">
    <location>
        <begin position="40"/>
        <end position="79"/>
    </location>
</feature>
<feature type="compositionally biased region" description="Basic and acidic residues" evidence="1">
    <location>
        <begin position="41"/>
        <end position="52"/>
    </location>
</feature>
<dbReference type="AlphaFoldDB" id="A0A438EDI5"/>
<protein>
    <submittedName>
        <fullName evidence="2">Transcriptional repressor ILP1</fullName>
    </submittedName>
</protein>
<evidence type="ECO:0000313" key="3">
    <source>
        <dbReference type="Proteomes" id="UP000288805"/>
    </source>
</evidence>
<reference evidence="2 3" key="1">
    <citation type="journal article" date="2018" name="PLoS Genet.">
        <title>Population sequencing reveals clonal diversity and ancestral inbreeding in the grapevine cultivar Chardonnay.</title>
        <authorList>
            <person name="Roach M.J."/>
            <person name="Johnson D.L."/>
            <person name="Bohlmann J."/>
            <person name="van Vuuren H.J."/>
            <person name="Jones S.J."/>
            <person name="Pretorius I.S."/>
            <person name="Schmidt S.A."/>
            <person name="Borneman A.R."/>
        </authorList>
    </citation>
    <scope>NUCLEOTIDE SEQUENCE [LARGE SCALE GENOMIC DNA]</scope>
    <source>
        <strain evidence="3">cv. Chardonnay</strain>
        <tissue evidence="2">Leaf</tissue>
    </source>
</reference>
<feature type="compositionally biased region" description="Polar residues" evidence="1">
    <location>
        <begin position="67"/>
        <end position="79"/>
    </location>
</feature>
<gene>
    <name evidence="2" type="primary">ILP1_2</name>
    <name evidence="2" type="ORF">CK203_092137</name>
</gene>
<evidence type="ECO:0000313" key="2">
    <source>
        <dbReference type="EMBL" id="RVW45550.1"/>
    </source>
</evidence>
<organism evidence="2 3">
    <name type="scientific">Vitis vinifera</name>
    <name type="common">Grape</name>
    <dbReference type="NCBI Taxonomy" id="29760"/>
    <lineage>
        <taxon>Eukaryota</taxon>
        <taxon>Viridiplantae</taxon>
        <taxon>Streptophyta</taxon>
        <taxon>Embryophyta</taxon>
        <taxon>Tracheophyta</taxon>
        <taxon>Spermatophyta</taxon>
        <taxon>Magnoliopsida</taxon>
        <taxon>eudicotyledons</taxon>
        <taxon>Gunneridae</taxon>
        <taxon>Pentapetalae</taxon>
        <taxon>rosids</taxon>
        <taxon>Vitales</taxon>
        <taxon>Vitaceae</taxon>
        <taxon>Viteae</taxon>
        <taxon>Vitis</taxon>
    </lineage>
</organism>